<dbReference type="PANTHER" id="PTHR30489:SF0">
    <property type="entry name" value="LIPOPROTEIN-RELEASING SYSTEM TRANSMEMBRANE PROTEIN LOLE"/>
    <property type="match status" value="1"/>
</dbReference>
<keyword evidence="5 7" id="KW-1133">Transmembrane helix</keyword>
<name>A0A8E6EVM4_9BACT</name>
<feature type="transmembrane region" description="Helical" evidence="7">
    <location>
        <begin position="839"/>
        <end position="862"/>
    </location>
</feature>
<feature type="transmembrane region" description="Helical" evidence="7">
    <location>
        <begin position="755"/>
        <end position="775"/>
    </location>
</feature>
<dbReference type="GO" id="GO:0044874">
    <property type="term" value="P:lipoprotein localization to outer membrane"/>
    <property type="evidence" value="ECO:0007669"/>
    <property type="project" value="TreeGrafter"/>
</dbReference>
<feature type="transmembrane region" description="Helical" evidence="7">
    <location>
        <begin position="503"/>
        <end position="526"/>
    </location>
</feature>
<evidence type="ECO:0000313" key="10">
    <source>
        <dbReference type="Proteomes" id="UP000676194"/>
    </source>
</evidence>
<evidence type="ECO:0000256" key="7">
    <source>
        <dbReference type="SAM" id="Phobius"/>
    </source>
</evidence>
<dbReference type="InterPro" id="IPR051447">
    <property type="entry name" value="Lipoprotein-release_system"/>
</dbReference>
<organism evidence="9 10">
    <name type="scientific">Telmatocola sphagniphila</name>
    <dbReference type="NCBI Taxonomy" id="1123043"/>
    <lineage>
        <taxon>Bacteria</taxon>
        <taxon>Pseudomonadati</taxon>
        <taxon>Planctomycetota</taxon>
        <taxon>Planctomycetia</taxon>
        <taxon>Gemmatales</taxon>
        <taxon>Gemmataceae</taxon>
    </lineage>
</organism>
<keyword evidence="10" id="KW-1185">Reference proteome</keyword>
<evidence type="ECO:0000256" key="1">
    <source>
        <dbReference type="ARBA" id="ARBA00004651"/>
    </source>
</evidence>
<sequence>MMLQLFRTLTLPYLARRWERTLLIIASIALGVATLVSTRMLSNCLASVIYETTTPLAGADLYITNGEIGVVPELAEELKKADIAGIERIVPFVIDRVDLPGMNDRTGILIGIDLKGIESGQGNEQLKFKLTPIPPSLFKIRTPAVISRGLYEERQKMGIAPSDPFVIRIASSKIELMPVAILDVDPDSPAAPFARNLIAMELNQAMATLRGSAPLSVIALMGGTASILSPQGDRLTRIDIFLKSKSELQKVQEEIQKVLGDRAQVRTPEVQKRSTEEVVGGIQTSFTVCSLGALIVGLFLVYNALSVSVAERRHDIGILRSLGSSRMQLAGLFAREAALLGFVGAVLGIPLGIFIAETALNLFHEELSSLFLSGTIQVAWIDASIWILALVAGMLTSLLAALIPTWQAASDQPAEVVRRSPNHISPIWRTLHWGMVIFLVTVGVAMVLFRHSLPSRWGNFAGMMVVLVGLFLALPLLVRILAQIIQPFLRLVLGIEARLALDNLTLSPGRTGIVVGALAAGVSLMFQTAGVGRSNEEPVKKWINQVIQADAYIFWGNLASSNSSATPMESTIGTQLKEAVPEIDYVVGIHFYRPEFNNTIVYCLAIDASHYQVGIQARIPGPQGLELFKKLADGNYCIISENFSVKHGVNPGDTIQLPGPRGPVSLKVLGTGLDYTWNKGTIFIDRQKFKELFDEDYVDIYHIFFKKDVDKAAAFAKLEKEAGKLDLLTKDRAFLRSYLYEVIEKLYTIAYVQQIIIGTVAALGVITALLISVLQRRRELGLLRAVGASRFQILKTVLAEAFFMGVLGALFGYALGFPMEWFLLRVIVFEESGFYFPMLIPWAKLIFITVVSLGVATLAGLLPAIQAMRMRITDAIAYE</sequence>
<dbReference type="RefSeq" id="WP_213497825.1">
    <property type="nucleotide sequence ID" value="NZ_CP074694.1"/>
</dbReference>
<evidence type="ECO:0000256" key="2">
    <source>
        <dbReference type="ARBA" id="ARBA00005236"/>
    </source>
</evidence>
<accession>A0A8E6EVM4</accession>
<keyword evidence="3" id="KW-1003">Cell membrane</keyword>
<dbReference type="AlphaFoldDB" id="A0A8E6EVM4"/>
<feature type="transmembrane region" description="Helical" evidence="7">
    <location>
        <begin position="461"/>
        <end position="482"/>
    </location>
</feature>
<keyword evidence="6 7" id="KW-0472">Membrane</keyword>
<dbReference type="Pfam" id="PF02687">
    <property type="entry name" value="FtsX"/>
    <property type="match status" value="2"/>
</dbReference>
<keyword evidence="4 7" id="KW-0812">Transmembrane</keyword>
<feature type="transmembrane region" description="Helical" evidence="7">
    <location>
        <begin position="796"/>
        <end position="819"/>
    </location>
</feature>
<evidence type="ECO:0000313" key="9">
    <source>
        <dbReference type="EMBL" id="QVL32935.1"/>
    </source>
</evidence>
<proteinExistence type="inferred from homology"/>
<evidence type="ECO:0000256" key="3">
    <source>
        <dbReference type="ARBA" id="ARBA00022475"/>
    </source>
</evidence>
<dbReference type="InterPro" id="IPR003838">
    <property type="entry name" value="ABC3_permease_C"/>
</dbReference>
<evidence type="ECO:0000256" key="5">
    <source>
        <dbReference type="ARBA" id="ARBA00022989"/>
    </source>
</evidence>
<gene>
    <name evidence="9" type="ORF">KIH39_03180</name>
</gene>
<comment type="similarity">
    <text evidence="2">Belongs to the ABC-4 integral membrane protein family. LolC/E subfamily.</text>
</comment>
<feature type="transmembrane region" description="Helical" evidence="7">
    <location>
        <begin position="427"/>
        <end position="449"/>
    </location>
</feature>
<dbReference type="PANTHER" id="PTHR30489">
    <property type="entry name" value="LIPOPROTEIN-RELEASING SYSTEM TRANSMEMBRANE PROTEIN LOLE"/>
    <property type="match status" value="1"/>
</dbReference>
<comment type="subcellular location">
    <subcellularLocation>
        <location evidence="1">Cell membrane</location>
        <topology evidence="1">Multi-pass membrane protein</topology>
    </subcellularLocation>
</comment>
<feature type="transmembrane region" description="Helical" evidence="7">
    <location>
        <begin position="383"/>
        <end position="406"/>
    </location>
</feature>
<dbReference type="GO" id="GO:0098797">
    <property type="term" value="C:plasma membrane protein complex"/>
    <property type="evidence" value="ECO:0007669"/>
    <property type="project" value="TreeGrafter"/>
</dbReference>
<evidence type="ECO:0000256" key="6">
    <source>
        <dbReference type="ARBA" id="ARBA00023136"/>
    </source>
</evidence>
<feature type="domain" description="ABC3 transporter permease C-terminal" evidence="8">
    <location>
        <begin position="290"/>
        <end position="413"/>
    </location>
</feature>
<feature type="transmembrane region" description="Helical" evidence="7">
    <location>
        <begin position="21"/>
        <end position="41"/>
    </location>
</feature>
<dbReference type="EMBL" id="CP074694">
    <property type="protein sequence ID" value="QVL32935.1"/>
    <property type="molecule type" value="Genomic_DNA"/>
</dbReference>
<feature type="transmembrane region" description="Helical" evidence="7">
    <location>
        <begin position="291"/>
        <end position="310"/>
    </location>
</feature>
<feature type="domain" description="ABC3 transporter permease C-terminal" evidence="8">
    <location>
        <begin position="756"/>
        <end position="870"/>
    </location>
</feature>
<dbReference type="Proteomes" id="UP000676194">
    <property type="component" value="Chromosome"/>
</dbReference>
<evidence type="ECO:0000259" key="8">
    <source>
        <dbReference type="Pfam" id="PF02687"/>
    </source>
</evidence>
<evidence type="ECO:0000256" key="4">
    <source>
        <dbReference type="ARBA" id="ARBA00022692"/>
    </source>
</evidence>
<protein>
    <submittedName>
        <fullName evidence="9">FtsX-like permease family protein</fullName>
    </submittedName>
</protein>
<reference evidence="9" key="1">
    <citation type="submission" date="2021-05" db="EMBL/GenBank/DDBJ databases">
        <title>Complete genome sequence of the cellulolytic planctomycete Telmatocola sphagniphila SP2T and characterization of the first cellulase from planctomycetes.</title>
        <authorList>
            <person name="Rakitin A.L."/>
            <person name="Beletsky A.V."/>
            <person name="Naumoff D.G."/>
            <person name="Kulichevskaya I.S."/>
            <person name="Mardanov A.V."/>
            <person name="Ravin N.V."/>
            <person name="Dedysh S.N."/>
        </authorList>
    </citation>
    <scope>NUCLEOTIDE SEQUENCE</scope>
    <source>
        <strain evidence="9">SP2T</strain>
    </source>
</reference>
<feature type="transmembrane region" description="Helical" evidence="7">
    <location>
        <begin position="337"/>
        <end position="363"/>
    </location>
</feature>
<dbReference type="KEGG" id="tsph:KIH39_03180"/>